<keyword evidence="4" id="KW-0413">Isomerase</keyword>
<proteinExistence type="inferred from homology"/>
<dbReference type="Proteomes" id="UP000464495">
    <property type="component" value="Chromosome"/>
</dbReference>
<dbReference type="InterPro" id="IPR036663">
    <property type="entry name" value="Fumarylacetoacetase_C_sf"/>
</dbReference>
<dbReference type="InterPro" id="IPR011234">
    <property type="entry name" value="Fumarylacetoacetase-like_C"/>
</dbReference>
<evidence type="ECO:0000259" key="3">
    <source>
        <dbReference type="Pfam" id="PF01557"/>
    </source>
</evidence>
<dbReference type="AlphaFoldDB" id="A0A6P1T138"/>
<comment type="similarity">
    <text evidence="1">Belongs to the FAH family.</text>
</comment>
<dbReference type="FunFam" id="3.90.850.10:FF:000002">
    <property type="entry name" value="2-hydroxyhepta-2,4-diene-1,7-dioate isomerase"/>
    <property type="match status" value="1"/>
</dbReference>
<name>A0A6P1T138_9RHOB</name>
<dbReference type="GO" id="GO:0016853">
    <property type="term" value="F:isomerase activity"/>
    <property type="evidence" value="ECO:0007669"/>
    <property type="project" value="UniProtKB-KW"/>
</dbReference>
<keyword evidence="5" id="KW-1185">Reference proteome</keyword>
<dbReference type="GO" id="GO:0046872">
    <property type="term" value="F:metal ion binding"/>
    <property type="evidence" value="ECO:0007669"/>
    <property type="project" value="UniProtKB-KW"/>
</dbReference>
<dbReference type="Pfam" id="PF01557">
    <property type="entry name" value="FAA_hydrolase"/>
    <property type="match status" value="1"/>
</dbReference>
<keyword evidence="2" id="KW-0479">Metal-binding</keyword>
<dbReference type="PANTHER" id="PTHR42796">
    <property type="entry name" value="FUMARYLACETOACETATE HYDROLASE DOMAIN-CONTAINING PROTEIN 2A-RELATED"/>
    <property type="match status" value="1"/>
</dbReference>
<dbReference type="GO" id="GO:0019752">
    <property type="term" value="P:carboxylic acid metabolic process"/>
    <property type="evidence" value="ECO:0007669"/>
    <property type="project" value="UniProtKB-ARBA"/>
</dbReference>
<dbReference type="InterPro" id="IPR051121">
    <property type="entry name" value="FAH"/>
</dbReference>
<dbReference type="KEGG" id="amaq:GO499_10205"/>
<organism evidence="4 5">
    <name type="scientific">Algicella marina</name>
    <dbReference type="NCBI Taxonomy" id="2683284"/>
    <lineage>
        <taxon>Bacteria</taxon>
        <taxon>Pseudomonadati</taxon>
        <taxon>Pseudomonadota</taxon>
        <taxon>Alphaproteobacteria</taxon>
        <taxon>Rhodobacterales</taxon>
        <taxon>Paracoccaceae</taxon>
        <taxon>Algicella</taxon>
    </lineage>
</organism>
<evidence type="ECO:0000256" key="2">
    <source>
        <dbReference type="ARBA" id="ARBA00022723"/>
    </source>
</evidence>
<sequence>MKLLRWGPKGSEKPGALDGDGVIRDLSAATADFNGDTVSLEALDALKKLDLSSMPVVPKDTRIGCILADVPNFFCIGLNYREHAVESNLPIPEEPIIFSKATSALSGPFDDVILPKGCTKGDWEVELGIVIGRECSYVGEDEALDYVAGYCTINDVSERAFQAERGGQWIKGKSCPTFGPCGPYLVTADEVPDPQTLGVELTIDGEVQQKHTTADMIFTVKEIISYMSQFMTLRVGDIIATGTPQGVGMGQKPPRYLKAGEVMEIEVEGLGRQRQVVKSYAG</sequence>
<dbReference type="EMBL" id="CP046620">
    <property type="protein sequence ID" value="QHQ35530.1"/>
    <property type="molecule type" value="Genomic_DNA"/>
</dbReference>
<evidence type="ECO:0000313" key="4">
    <source>
        <dbReference type="EMBL" id="QHQ35530.1"/>
    </source>
</evidence>
<accession>A0A6P1T138</accession>
<dbReference type="SUPFAM" id="SSF56529">
    <property type="entry name" value="FAH"/>
    <property type="match status" value="1"/>
</dbReference>
<dbReference type="RefSeq" id="WP_161862090.1">
    <property type="nucleotide sequence ID" value="NZ_CP046620.1"/>
</dbReference>
<gene>
    <name evidence="4" type="ORF">GO499_10205</name>
</gene>
<dbReference type="Gene3D" id="3.90.850.10">
    <property type="entry name" value="Fumarylacetoacetase-like, C-terminal domain"/>
    <property type="match status" value="1"/>
</dbReference>
<feature type="domain" description="Fumarylacetoacetase-like C-terminal" evidence="3">
    <location>
        <begin position="73"/>
        <end position="277"/>
    </location>
</feature>
<evidence type="ECO:0000256" key="1">
    <source>
        <dbReference type="ARBA" id="ARBA00010211"/>
    </source>
</evidence>
<reference evidence="4 5" key="1">
    <citation type="submission" date="2019-12" db="EMBL/GenBank/DDBJ databases">
        <title>Complete genome sequence of Algicella marina strain 9Alg 56(T) isolated from the red alga Tichocarpus crinitus.</title>
        <authorList>
            <person name="Kim S.-G."/>
            <person name="Nedashkovskaya O.I."/>
        </authorList>
    </citation>
    <scope>NUCLEOTIDE SEQUENCE [LARGE SCALE GENOMIC DNA]</scope>
    <source>
        <strain evidence="4 5">9Alg 56</strain>
    </source>
</reference>
<dbReference type="PANTHER" id="PTHR42796:SF4">
    <property type="entry name" value="FUMARYLACETOACETATE HYDROLASE DOMAIN-CONTAINING PROTEIN 2A"/>
    <property type="match status" value="1"/>
</dbReference>
<evidence type="ECO:0000313" key="5">
    <source>
        <dbReference type="Proteomes" id="UP000464495"/>
    </source>
</evidence>
<protein>
    <submittedName>
        <fullName evidence="4">2-hydroxyhepta-2,4-diene-1,7-dioate isomerase</fullName>
    </submittedName>
</protein>